<protein>
    <submittedName>
        <fullName evidence="7">Lysine transporter LysE</fullName>
    </submittedName>
</protein>
<dbReference type="GO" id="GO:0005886">
    <property type="term" value="C:plasma membrane"/>
    <property type="evidence" value="ECO:0007669"/>
    <property type="project" value="UniProtKB-SubCell"/>
</dbReference>
<evidence type="ECO:0000313" key="8">
    <source>
        <dbReference type="Proteomes" id="UP000059574"/>
    </source>
</evidence>
<evidence type="ECO:0000256" key="6">
    <source>
        <dbReference type="SAM" id="Phobius"/>
    </source>
</evidence>
<dbReference type="PANTHER" id="PTHR30086">
    <property type="entry name" value="ARGININE EXPORTER PROTEIN ARGO"/>
    <property type="match status" value="1"/>
</dbReference>
<feature type="transmembrane region" description="Helical" evidence="6">
    <location>
        <begin position="37"/>
        <end position="62"/>
    </location>
</feature>
<evidence type="ECO:0000256" key="3">
    <source>
        <dbReference type="ARBA" id="ARBA00022692"/>
    </source>
</evidence>
<gene>
    <name evidence="7" type="ORF">AS189_02855</name>
</gene>
<dbReference type="EMBL" id="CP013200">
    <property type="protein sequence ID" value="ALO68281.1"/>
    <property type="molecule type" value="Genomic_DNA"/>
</dbReference>
<name>A0A0S2M3E6_9MICC</name>
<dbReference type="InterPro" id="IPR001123">
    <property type="entry name" value="LeuE-type"/>
</dbReference>
<sequence>MEPQALVGFLIVAITLSCTPGPDWAFAISSGLGKRSFIPAIAGLCGGYVLHTVLLAAGIAALMAAMPSLLLWLTIAGALYLLWLGFMTTRSWRRAGFVTVGPNGELPVNAAAGNAMPADGLTPEDSSVGKPDSAWGPFLQGFGTSSINPKGLLLFVALTPQFIRADAAFSVPLQSAVLGLSFVAMTAVIYSLVAVGARKLLRSRPAAARGVTLTSGIIMCALGTILLIEQVGPVTQVAGDLLARG</sequence>
<comment type="subcellular location">
    <subcellularLocation>
        <location evidence="1">Cell membrane</location>
        <topology evidence="1">Multi-pass membrane protein</topology>
    </subcellularLocation>
</comment>
<evidence type="ECO:0000256" key="2">
    <source>
        <dbReference type="ARBA" id="ARBA00022475"/>
    </source>
</evidence>
<dbReference type="Pfam" id="PF01810">
    <property type="entry name" value="LysE"/>
    <property type="match status" value="1"/>
</dbReference>
<feature type="transmembrane region" description="Helical" evidence="6">
    <location>
        <begin position="207"/>
        <end position="228"/>
    </location>
</feature>
<dbReference type="OrthoDB" id="9814990at2"/>
<keyword evidence="3 6" id="KW-0812">Transmembrane</keyword>
<keyword evidence="4 6" id="KW-1133">Transmembrane helix</keyword>
<dbReference type="GO" id="GO:0015171">
    <property type="term" value="F:amino acid transmembrane transporter activity"/>
    <property type="evidence" value="ECO:0007669"/>
    <property type="project" value="TreeGrafter"/>
</dbReference>
<keyword evidence="2" id="KW-1003">Cell membrane</keyword>
<evidence type="ECO:0000313" key="7">
    <source>
        <dbReference type="EMBL" id="ALO68281.1"/>
    </source>
</evidence>
<dbReference type="Proteomes" id="UP000059574">
    <property type="component" value="Chromosome"/>
</dbReference>
<evidence type="ECO:0000256" key="5">
    <source>
        <dbReference type="ARBA" id="ARBA00023136"/>
    </source>
</evidence>
<feature type="transmembrane region" description="Helical" evidence="6">
    <location>
        <begin position="176"/>
        <end position="195"/>
    </location>
</feature>
<dbReference type="PANTHER" id="PTHR30086:SF20">
    <property type="entry name" value="ARGININE EXPORTER PROTEIN ARGO-RELATED"/>
    <property type="match status" value="1"/>
</dbReference>
<reference evidence="7 8" key="2">
    <citation type="journal article" date="2016" name="J. Biotechnol.">
        <title>Complete genome sequence of Arthrobacter alpinus ERGS4:06, a yellow pigmented bacterium tolerant to cold and radiations isolated from Sikkim Himalaya.</title>
        <authorList>
            <person name="Kumar R."/>
            <person name="Singh D."/>
            <person name="Swarnkar M.K."/>
            <person name="Singh A.K."/>
            <person name="Kumar S."/>
        </authorList>
    </citation>
    <scope>NUCLEOTIDE SEQUENCE [LARGE SCALE GENOMIC DNA]</scope>
    <source>
        <strain evidence="7 8">ERGS4:06</strain>
    </source>
</reference>
<reference evidence="8" key="1">
    <citation type="submission" date="2015-11" db="EMBL/GenBank/DDBJ databases">
        <authorList>
            <person name="Kumar R."/>
            <person name="Singh D."/>
            <person name="Swarnkar M.K."/>
            <person name="Singh A.K."/>
            <person name="Kumar S."/>
        </authorList>
    </citation>
    <scope>NUCLEOTIDE SEQUENCE [LARGE SCALE GENOMIC DNA]</scope>
    <source>
        <strain evidence="8">ERGS4:06</strain>
    </source>
</reference>
<dbReference type="AlphaFoldDB" id="A0A0S2M3E6"/>
<keyword evidence="5 6" id="KW-0472">Membrane</keyword>
<evidence type="ECO:0000256" key="1">
    <source>
        <dbReference type="ARBA" id="ARBA00004651"/>
    </source>
</evidence>
<accession>A0A0S2M3E6</accession>
<feature type="transmembrane region" description="Helical" evidence="6">
    <location>
        <begin position="69"/>
        <end position="86"/>
    </location>
</feature>
<dbReference type="RefSeq" id="WP_062292821.1">
    <property type="nucleotide sequence ID" value="NZ_CP013200.1"/>
</dbReference>
<organism evidence="7 8">
    <name type="scientific">Arthrobacter alpinus</name>
    <dbReference type="NCBI Taxonomy" id="656366"/>
    <lineage>
        <taxon>Bacteria</taxon>
        <taxon>Bacillati</taxon>
        <taxon>Actinomycetota</taxon>
        <taxon>Actinomycetes</taxon>
        <taxon>Micrococcales</taxon>
        <taxon>Micrococcaceae</taxon>
        <taxon>Arthrobacter</taxon>
    </lineage>
</organism>
<evidence type="ECO:0000256" key="4">
    <source>
        <dbReference type="ARBA" id="ARBA00022989"/>
    </source>
</evidence>
<proteinExistence type="predicted"/>